<evidence type="ECO:0000313" key="2">
    <source>
        <dbReference type="Proteomes" id="UP001292094"/>
    </source>
</evidence>
<proteinExistence type="predicted"/>
<keyword evidence="2" id="KW-1185">Reference proteome</keyword>
<dbReference type="Proteomes" id="UP001292094">
    <property type="component" value="Unassembled WGS sequence"/>
</dbReference>
<dbReference type="EMBL" id="JAWZYT010004594">
    <property type="protein sequence ID" value="KAK4293271.1"/>
    <property type="molecule type" value="Genomic_DNA"/>
</dbReference>
<comment type="caution">
    <text evidence="1">The sequence shown here is derived from an EMBL/GenBank/DDBJ whole genome shotgun (WGS) entry which is preliminary data.</text>
</comment>
<dbReference type="AlphaFoldDB" id="A0AAE1TQ47"/>
<reference evidence="1" key="1">
    <citation type="submission" date="2023-11" db="EMBL/GenBank/DDBJ databases">
        <title>Genome assemblies of two species of porcelain crab, Petrolisthes cinctipes and Petrolisthes manimaculis (Anomura: Porcellanidae).</title>
        <authorList>
            <person name="Angst P."/>
        </authorList>
    </citation>
    <scope>NUCLEOTIDE SEQUENCE</scope>
    <source>
        <strain evidence="1">PB745_02</strain>
        <tissue evidence="1">Gill</tissue>
    </source>
</reference>
<accession>A0AAE1TQ47</accession>
<protein>
    <submittedName>
        <fullName evidence="1">Uncharacterized protein</fullName>
    </submittedName>
</protein>
<name>A0AAE1TQ47_9EUCA</name>
<sequence>MEYVQKKLKAHERAPSCEAQLQLLDSFHTFKPALRIQGFILTRHQVPPTNASHTSVHHASVGEQQQRKIFTVLWF</sequence>
<gene>
    <name evidence="1" type="ORF">Pmani_034019</name>
</gene>
<evidence type="ECO:0000313" key="1">
    <source>
        <dbReference type="EMBL" id="KAK4293271.1"/>
    </source>
</evidence>
<organism evidence="1 2">
    <name type="scientific">Petrolisthes manimaculis</name>
    <dbReference type="NCBI Taxonomy" id="1843537"/>
    <lineage>
        <taxon>Eukaryota</taxon>
        <taxon>Metazoa</taxon>
        <taxon>Ecdysozoa</taxon>
        <taxon>Arthropoda</taxon>
        <taxon>Crustacea</taxon>
        <taxon>Multicrustacea</taxon>
        <taxon>Malacostraca</taxon>
        <taxon>Eumalacostraca</taxon>
        <taxon>Eucarida</taxon>
        <taxon>Decapoda</taxon>
        <taxon>Pleocyemata</taxon>
        <taxon>Anomura</taxon>
        <taxon>Galatheoidea</taxon>
        <taxon>Porcellanidae</taxon>
        <taxon>Petrolisthes</taxon>
    </lineage>
</organism>